<dbReference type="GO" id="GO:0005737">
    <property type="term" value="C:cytoplasm"/>
    <property type="evidence" value="ECO:0007669"/>
    <property type="project" value="UniProtKB-SubCell"/>
</dbReference>
<dbReference type="InterPro" id="IPR042221">
    <property type="entry name" value="Leu/Phe-tRNA_Trfase_N"/>
</dbReference>
<dbReference type="GO" id="GO:0030163">
    <property type="term" value="P:protein catabolic process"/>
    <property type="evidence" value="ECO:0007669"/>
    <property type="project" value="UniProtKB-UniRule"/>
</dbReference>
<sequence>MTTTLTPEMLLSAYAGGIFPMAENRGDDELFWVDPRQRGVMPLDGFHISRSLTKTIRSERFKITFDVDFNGVVKGCAARDETWINDMLETLYGQLHLARMARSIEVWNGGDLVGGVFGITLGGAFFGESMFSTRRDASKVALAYLVDRLNSGGFALFDTQFITPHLASLGGLEIPRSNYREMLNIALALDADFDRQGDVPDSYSLLQRNAQTS</sequence>
<protein>
    <recommendedName>
        <fullName evidence="4">Leucyl/phenylalanyl-tRNA--protein transferase</fullName>
        <ecNumber evidence="4">2.3.2.6</ecNumber>
    </recommendedName>
    <alternativeName>
        <fullName evidence="4">L/F-transferase</fullName>
    </alternativeName>
    <alternativeName>
        <fullName evidence="4">Leucyltransferase</fullName>
    </alternativeName>
    <alternativeName>
        <fullName evidence="4">Phenyalanyltransferase</fullName>
    </alternativeName>
</protein>
<dbReference type="SUPFAM" id="SSF55729">
    <property type="entry name" value="Acyl-CoA N-acyltransferases (Nat)"/>
    <property type="match status" value="1"/>
</dbReference>
<organism evidence="5 6">
    <name type="scientific">Octadecabacter ascidiaceicola</name>
    <dbReference type="NCBI Taxonomy" id="1655543"/>
    <lineage>
        <taxon>Bacteria</taxon>
        <taxon>Pseudomonadati</taxon>
        <taxon>Pseudomonadota</taxon>
        <taxon>Alphaproteobacteria</taxon>
        <taxon>Rhodobacterales</taxon>
        <taxon>Roseobacteraceae</taxon>
        <taxon>Octadecabacter</taxon>
    </lineage>
</organism>
<evidence type="ECO:0000256" key="4">
    <source>
        <dbReference type="HAMAP-Rule" id="MF_00688"/>
    </source>
</evidence>
<dbReference type="EMBL" id="FXYD01000002">
    <property type="protein sequence ID" value="SMX38102.1"/>
    <property type="molecule type" value="Genomic_DNA"/>
</dbReference>
<dbReference type="Proteomes" id="UP000203464">
    <property type="component" value="Unassembled WGS sequence"/>
</dbReference>
<comment type="catalytic activity">
    <reaction evidence="4">
        <text>N-terminal L-lysyl-[protein] + L-leucyl-tRNA(Leu) = N-terminal L-leucyl-L-lysyl-[protein] + tRNA(Leu) + H(+)</text>
        <dbReference type="Rhea" id="RHEA:12340"/>
        <dbReference type="Rhea" id="RHEA-COMP:9613"/>
        <dbReference type="Rhea" id="RHEA-COMP:9622"/>
        <dbReference type="Rhea" id="RHEA-COMP:12670"/>
        <dbReference type="Rhea" id="RHEA-COMP:12671"/>
        <dbReference type="ChEBI" id="CHEBI:15378"/>
        <dbReference type="ChEBI" id="CHEBI:65249"/>
        <dbReference type="ChEBI" id="CHEBI:78442"/>
        <dbReference type="ChEBI" id="CHEBI:78494"/>
        <dbReference type="ChEBI" id="CHEBI:133043"/>
        <dbReference type="EC" id="2.3.2.6"/>
    </reaction>
</comment>
<gene>
    <name evidence="4 5" type="primary">aat</name>
    <name evidence="5" type="ORF">OCA8868_01681</name>
</gene>
<name>A0A238K7P0_9RHOB</name>
<dbReference type="HAMAP" id="MF_00688">
    <property type="entry name" value="Leu_Phe_trans"/>
    <property type="match status" value="1"/>
</dbReference>
<evidence type="ECO:0000256" key="1">
    <source>
        <dbReference type="ARBA" id="ARBA00022490"/>
    </source>
</evidence>
<dbReference type="InterPro" id="IPR004616">
    <property type="entry name" value="Leu/Phe-tRNA_Trfase"/>
</dbReference>
<dbReference type="RefSeq" id="WP_093996069.1">
    <property type="nucleotide sequence ID" value="NZ_FXYD01000002.1"/>
</dbReference>
<dbReference type="AlphaFoldDB" id="A0A238K7P0"/>
<comment type="similarity">
    <text evidence="4">Belongs to the L/F-transferase family.</text>
</comment>
<evidence type="ECO:0000256" key="3">
    <source>
        <dbReference type="ARBA" id="ARBA00023315"/>
    </source>
</evidence>
<dbReference type="InterPro" id="IPR016181">
    <property type="entry name" value="Acyl_CoA_acyltransferase"/>
</dbReference>
<comment type="catalytic activity">
    <reaction evidence="4">
        <text>L-phenylalanyl-tRNA(Phe) + an N-terminal L-alpha-aminoacyl-[protein] = an N-terminal L-phenylalanyl-L-alpha-aminoacyl-[protein] + tRNA(Phe)</text>
        <dbReference type="Rhea" id="RHEA:43632"/>
        <dbReference type="Rhea" id="RHEA-COMP:9668"/>
        <dbReference type="Rhea" id="RHEA-COMP:9699"/>
        <dbReference type="Rhea" id="RHEA-COMP:10636"/>
        <dbReference type="Rhea" id="RHEA-COMP:10637"/>
        <dbReference type="ChEBI" id="CHEBI:78442"/>
        <dbReference type="ChEBI" id="CHEBI:78531"/>
        <dbReference type="ChEBI" id="CHEBI:78597"/>
        <dbReference type="ChEBI" id="CHEBI:83561"/>
        <dbReference type="EC" id="2.3.2.6"/>
    </reaction>
</comment>
<evidence type="ECO:0000256" key="2">
    <source>
        <dbReference type="ARBA" id="ARBA00022679"/>
    </source>
</evidence>
<evidence type="ECO:0000313" key="6">
    <source>
        <dbReference type="Proteomes" id="UP000203464"/>
    </source>
</evidence>
<keyword evidence="3 4" id="KW-0012">Acyltransferase</keyword>
<dbReference type="PANTHER" id="PTHR30098:SF2">
    <property type="entry name" value="LEUCYL_PHENYLALANYL-TRNA--PROTEIN TRANSFERASE"/>
    <property type="match status" value="1"/>
</dbReference>
<dbReference type="Gene3D" id="3.40.630.70">
    <property type="entry name" value="Leucyl/phenylalanyl-tRNA-protein transferase, C-terminal domain"/>
    <property type="match status" value="1"/>
</dbReference>
<keyword evidence="6" id="KW-1185">Reference proteome</keyword>
<keyword evidence="2 4" id="KW-0808">Transferase</keyword>
<dbReference type="Pfam" id="PF03588">
    <property type="entry name" value="Leu_Phe_trans"/>
    <property type="match status" value="1"/>
</dbReference>
<dbReference type="PANTHER" id="PTHR30098">
    <property type="entry name" value="LEUCYL/PHENYLALANYL-TRNA--PROTEIN TRANSFERASE"/>
    <property type="match status" value="1"/>
</dbReference>
<comment type="catalytic activity">
    <reaction evidence="4">
        <text>N-terminal L-arginyl-[protein] + L-leucyl-tRNA(Leu) = N-terminal L-leucyl-L-arginyl-[protein] + tRNA(Leu) + H(+)</text>
        <dbReference type="Rhea" id="RHEA:50416"/>
        <dbReference type="Rhea" id="RHEA-COMP:9613"/>
        <dbReference type="Rhea" id="RHEA-COMP:9622"/>
        <dbReference type="Rhea" id="RHEA-COMP:12672"/>
        <dbReference type="Rhea" id="RHEA-COMP:12673"/>
        <dbReference type="ChEBI" id="CHEBI:15378"/>
        <dbReference type="ChEBI" id="CHEBI:64719"/>
        <dbReference type="ChEBI" id="CHEBI:78442"/>
        <dbReference type="ChEBI" id="CHEBI:78494"/>
        <dbReference type="ChEBI" id="CHEBI:133044"/>
        <dbReference type="EC" id="2.3.2.6"/>
    </reaction>
</comment>
<dbReference type="Gene3D" id="3.30.70.3550">
    <property type="entry name" value="Leucyl/phenylalanyl-tRNA-protein transferase, N-terminal domain"/>
    <property type="match status" value="1"/>
</dbReference>
<keyword evidence="1 4" id="KW-0963">Cytoplasm</keyword>
<dbReference type="NCBIfam" id="TIGR00667">
    <property type="entry name" value="aat"/>
    <property type="match status" value="1"/>
</dbReference>
<dbReference type="EC" id="2.3.2.6" evidence="4"/>
<comment type="function">
    <text evidence="4">Functions in the N-end rule pathway of protein degradation where it conjugates Leu, Phe and, less efficiently, Met from aminoacyl-tRNAs to the N-termini of proteins containing an N-terminal arginine or lysine.</text>
</comment>
<dbReference type="GO" id="GO:0008914">
    <property type="term" value="F:leucyl-tRNA--protein transferase activity"/>
    <property type="evidence" value="ECO:0007669"/>
    <property type="project" value="UniProtKB-UniRule"/>
</dbReference>
<accession>A0A238K7P0</accession>
<evidence type="ECO:0000313" key="5">
    <source>
        <dbReference type="EMBL" id="SMX38102.1"/>
    </source>
</evidence>
<comment type="subcellular location">
    <subcellularLocation>
        <location evidence="4">Cytoplasm</location>
    </subcellularLocation>
</comment>
<dbReference type="OrthoDB" id="9790282at2"/>
<dbReference type="InterPro" id="IPR042203">
    <property type="entry name" value="Leu/Phe-tRNA_Trfase_C"/>
</dbReference>
<reference evidence="6" key="1">
    <citation type="submission" date="2017-05" db="EMBL/GenBank/DDBJ databases">
        <authorList>
            <person name="Rodrigo-Torres L."/>
            <person name="Arahal R. D."/>
            <person name="Lucena T."/>
        </authorList>
    </citation>
    <scope>NUCLEOTIDE SEQUENCE [LARGE SCALE GENOMIC DNA]</scope>
    <source>
        <strain evidence="6">CECT 8868</strain>
    </source>
</reference>
<proteinExistence type="inferred from homology"/>